<dbReference type="OrthoDB" id="4951845at2759"/>
<evidence type="ECO:0000256" key="2">
    <source>
        <dbReference type="ARBA" id="ARBA00011612"/>
    </source>
</evidence>
<dbReference type="InterPro" id="IPR043198">
    <property type="entry name" value="Cyclin/Ssn8"/>
</dbReference>
<comment type="similarity">
    <text evidence="1">Belongs to the cyclin family. Cyclin C subfamily.</text>
</comment>
<evidence type="ECO:0000313" key="10">
    <source>
        <dbReference type="Proteomes" id="UP000191522"/>
    </source>
</evidence>
<comment type="subunit">
    <text evidence="2">Component of the SRB8-11 complex, a regulatory module of the Mediator complex.</text>
</comment>
<comment type="function">
    <text evidence="5">Component of the SRB8-11 complex. The SRB8-11 complex is a regulatory module of the Mediator complex which is itself involved in regulation of basal and activated RNA polymerase II-dependent transcription. The SRB8-11 complex may be involved in the transcriptional repression of a subset of genes regulated by Mediator. It may inhibit the association of the Mediator complex with RNA polymerase II to form the holoenzyme complex. The SRB8-11 complex phosphorylates the C-terminal domain (CTD) of the largest subunit of RNA polymerase II.</text>
</comment>
<dbReference type="InterPro" id="IPR006671">
    <property type="entry name" value="Cyclin_N"/>
</dbReference>
<gene>
    <name evidence="9" type="ORF">PENDEC_c016G07233</name>
</gene>
<evidence type="ECO:0000313" key="9">
    <source>
        <dbReference type="EMBL" id="OQD73288.1"/>
    </source>
</evidence>
<evidence type="ECO:0000259" key="8">
    <source>
        <dbReference type="SMART" id="SM00385"/>
    </source>
</evidence>
<dbReference type="CDD" id="cd20546">
    <property type="entry name" value="CYCLIN_SpCG1C_ScCTK2-like_rpt2"/>
    <property type="match status" value="1"/>
</dbReference>
<dbReference type="SMART" id="SM00385">
    <property type="entry name" value="CYCLIN"/>
    <property type="match status" value="2"/>
</dbReference>
<name>A0A1V6P8K1_PENDC</name>
<dbReference type="Gene3D" id="1.10.472.10">
    <property type="entry name" value="Cyclin-like"/>
    <property type="match status" value="2"/>
</dbReference>
<organism evidence="9 10">
    <name type="scientific">Penicillium decumbens</name>
    <dbReference type="NCBI Taxonomy" id="69771"/>
    <lineage>
        <taxon>Eukaryota</taxon>
        <taxon>Fungi</taxon>
        <taxon>Dikarya</taxon>
        <taxon>Ascomycota</taxon>
        <taxon>Pezizomycotina</taxon>
        <taxon>Eurotiomycetes</taxon>
        <taxon>Eurotiomycetidae</taxon>
        <taxon>Eurotiales</taxon>
        <taxon>Aspergillaceae</taxon>
        <taxon>Penicillium</taxon>
    </lineage>
</organism>
<dbReference type="InterPro" id="IPR036915">
    <property type="entry name" value="Cyclin-like_sf"/>
</dbReference>
<keyword evidence="6" id="KW-0195">Cyclin</keyword>
<evidence type="ECO:0000256" key="7">
    <source>
        <dbReference type="SAM" id="MobiDB-lite"/>
    </source>
</evidence>
<dbReference type="EMBL" id="MDYL01000016">
    <property type="protein sequence ID" value="OQD73288.1"/>
    <property type="molecule type" value="Genomic_DNA"/>
</dbReference>
<evidence type="ECO:0000256" key="1">
    <source>
        <dbReference type="ARBA" id="ARBA00008638"/>
    </source>
</evidence>
<dbReference type="GO" id="GO:0016538">
    <property type="term" value="F:cyclin-dependent protein serine/threonine kinase regulator activity"/>
    <property type="evidence" value="ECO:0007669"/>
    <property type="project" value="InterPro"/>
</dbReference>
<dbReference type="Proteomes" id="UP000191522">
    <property type="component" value="Unassembled WGS sequence"/>
</dbReference>
<dbReference type="GO" id="GO:0006357">
    <property type="term" value="P:regulation of transcription by RNA polymerase II"/>
    <property type="evidence" value="ECO:0007669"/>
    <property type="project" value="InterPro"/>
</dbReference>
<sequence length="387" mass="44752">MSHERDMHVPRTDSDSVMPGLPDIHPSFIQVAKPYVFEQTIQDCIKAMGLNTIREESLRLQGVLWIDNVRKVLHLPVRTFNTAVIYYHRFRLSHPDSEYNFMDAAAAALFTACKIEDTLKKSREIVCAAYNLKLPPSEHLSPDSQVFETKAREIIGLERLMLESSGFDFRTRHPQKTLAKLTQRHKLPRESEVSELAYRISLDLYRTFAPVKQTTSTMAFSCLELAGRLLDQRIDTVESGTDYNEWNTSRPEIMETMFDILELYTHHRSSTSVGPHFPADRFLTVRIPLNQEASEQHIPRYANWIDRRHQLKDVGNAQNSTLPKDADIQRPNHPLMPTAANGDRFRTSDRAKDAAVRFMLDHDIADCEKRQVAEYFKVEMEEYEVDE</sequence>
<feature type="region of interest" description="Disordered" evidence="7">
    <location>
        <begin position="318"/>
        <end position="344"/>
    </location>
</feature>
<evidence type="ECO:0000256" key="5">
    <source>
        <dbReference type="ARBA" id="ARBA00025278"/>
    </source>
</evidence>
<dbReference type="FunFam" id="1.10.472.10:FF:000101">
    <property type="entry name" value="Cyclin, putative"/>
    <property type="match status" value="1"/>
</dbReference>
<feature type="domain" description="Cyclin-like" evidence="8">
    <location>
        <begin position="176"/>
        <end position="262"/>
    </location>
</feature>
<evidence type="ECO:0000256" key="3">
    <source>
        <dbReference type="ARBA" id="ARBA00014912"/>
    </source>
</evidence>
<dbReference type="OMA" id="GITWIDN"/>
<dbReference type="PANTHER" id="PTHR10026">
    <property type="entry name" value="CYCLIN"/>
    <property type="match status" value="1"/>
</dbReference>
<dbReference type="InterPro" id="IPR013763">
    <property type="entry name" value="Cyclin-like_dom"/>
</dbReference>
<dbReference type="SUPFAM" id="SSF47954">
    <property type="entry name" value="Cyclin-like"/>
    <property type="match status" value="2"/>
</dbReference>
<evidence type="ECO:0000256" key="6">
    <source>
        <dbReference type="RuleBase" id="RU000383"/>
    </source>
</evidence>
<dbReference type="Pfam" id="PF00134">
    <property type="entry name" value="Cyclin_N"/>
    <property type="match status" value="1"/>
</dbReference>
<dbReference type="AlphaFoldDB" id="A0A1V6P8K1"/>
<accession>A0A1V6P8K1</accession>
<feature type="domain" description="Cyclin-like" evidence="8">
    <location>
        <begin position="64"/>
        <end position="163"/>
    </location>
</feature>
<proteinExistence type="inferred from homology"/>
<dbReference type="FunFam" id="1.10.472.10:FF:000073">
    <property type="entry name" value="C-type cyclin"/>
    <property type="match status" value="1"/>
</dbReference>
<dbReference type="STRING" id="69771.A0A1V6P8K1"/>
<keyword evidence="4" id="KW-0678">Repressor</keyword>
<reference evidence="10" key="1">
    <citation type="journal article" date="2017" name="Nat. Microbiol.">
        <title>Global analysis of biosynthetic gene clusters reveals vast potential of secondary metabolite production in Penicillium species.</title>
        <authorList>
            <person name="Nielsen J.C."/>
            <person name="Grijseels S."/>
            <person name="Prigent S."/>
            <person name="Ji B."/>
            <person name="Dainat J."/>
            <person name="Nielsen K.F."/>
            <person name="Frisvad J.C."/>
            <person name="Workman M."/>
            <person name="Nielsen J."/>
        </authorList>
    </citation>
    <scope>NUCLEOTIDE SEQUENCE [LARGE SCALE GENOMIC DNA]</scope>
    <source>
        <strain evidence="10">IBT 11843</strain>
    </source>
</reference>
<protein>
    <recommendedName>
        <fullName evidence="3">RNA polymerase II holoenzyme cyclin-like subunit</fullName>
    </recommendedName>
</protein>
<evidence type="ECO:0000256" key="4">
    <source>
        <dbReference type="ARBA" id="ARBA00022491"/>
    </source>
</evidence>
<keyword evidence="10" id="KW-1185">Reference proteome</keyword>
<comment type="caution">
    <text evidence="9">The sequence shown here is derived from an EMBL/GenBank/DDBJ whole genome shotgun (WGS) entry which is preliminary data.</text>
</comment>